<evidence type="ECO:0000313" key="16">
    <source>
        <dbReference type="EMBL" id="PCH60469.1"/>
    </source>
</evidence>
<comment type="catalytic activity">
    <reaction evidence="13">
        <text>N(2)-formyl-N(1)-(5-phospho-beta-D-ribosyl)glycinamide + L-glutamine + ATP + H2O = 2-formamido-N(1)-(5-O-phospho-beta-D-ribosyl)acetamidine + L-glutamate + ADP + phosphate + H(+)</text>
        <dbReference type="Rhea" id="RHEA:17129"/>
        <dbReference type="ChEBI" id="CHEBI:15377"/>
        <dbReference type="ChEBI" id="CHEBI:15378"/>
        <dbReference type="ChEBI" id="CHEBI:29985"/>
        <dbReference type="ChEBI" id="CHEBI:30616"/>
        <dbReference type="ChEBI" id="CHEBI:43474"/>
        <dbReference type="ChEBI" id="CHEBI:58359"/>
        <dbReference type="ChEBI" id="CHEBI:147286"/>
        <dbReference type="ChEBI" id="CHEBI:147287"/>
        <dbReference type="ChEBI" id="CHEBI:456216"/>
        <dbReference type="EC" id="6.3.5.3"/>
    </reaction>
</comment>
<evidence type="ECO:0000256" key="13">
    <source>
        <dbReference type="ARBA" id="ARBA00052585"/>
    </source>
</evidence>
<dbReference type="PANTHER" id="PTHR10099">
    <property type="entry name" value="PHOSPHORIBOSYLFORMYLGLYCINAMIDINE SYNTHASE"/>
    <property type="match status" value="1"/>
</dbReference>
<comment type="similarity">
    <text evidence="2">In the N-terminal section; belongs to the FGAMS family.</text>
</comment>
<dbReference type="GO" id="GO:0006164">
    <property type="term" value="P:purine nucleotide biosynthetic process"/>
    <property type="evidence" value="ECO:0007669"/>
    <property type="project" value="UniProtKB-KW"/>
</dbReference>
<dbReference type="EC" id="6.3.5.3" evidence="3"/>
<dbReference type="GO" id="GO:0046872">
    <property type="term" value="F:metal ion binding"/>
    <property type="evidence" value="ECO:0007669"/>
    <property type="project" value="UniProtKB-KW"/>
</dbReference>
<feature type="domain" description="PurM-like C-terminal" evidence="14">
    <location>
        <begin position="79"/>
        <end position="207"/>
    </location>
</feature>
<name>A0A2A4MJR9_9GAMM</name>
<dbReference type="Pfam" id="PF02769">
    <property type="entry name" value="AIRS_C"/>
    <property type="match status" value="1"/>
</dbReference>
<sequence length="541" mass="59695">VGMELCPQLGICIPVGKDSMSMRTVWKDSDNNESSNTSPLSLIITAFAVVSDIRATLTPQLRSDKGASSLFLVDLGKGNNRMGGSAFNQVNRRLGNTPPDVDSADDLRHFFELIQALNTQDLLLAYHDRSDGGLFTTVAEMAMAGRCGIDLQLQDLMQNSNAINVLFNEELGAVIQVLDSDVAKLKKLAKDYALGDCVHLIGGLNKNSTISINDKELNLWSQPLVDVQRRWARTSYEIQTLRDNSQCAQQEFDALLDSADPGLQVDLNFDVNEDITAPYINVNTRPRVAVLREQGVNGQIEMAAVFERAQFDAVDVHMTDIIEGRIKLADFNTLVACGGFSYGDVLGAGGGWAKSILFNDDVRSQFEHFFRRDNTLSLGVCNGCQMMSLLADLIPGSQHWPRFVRNASEQFEGRVSLVKVLPSASVFLAPMQGSIFPIAVAHGEGRAQFQQPDDQGILTESNKIALSYVDNYGQATQQYPANPNGSLQSIASVCSEDGRVTIMMPHPERVFRASQNSWHPDDWREDAATMRMFRNARHWLA</sequence>
<dbReference type="SUPFAM" id="SSF56042">
    <property type="entry name" value="PurM C-terminal domain-like"/>
    <property type="match status" value="1"/>
</dbReference>
<dbReference type="GO" id="GO:0004642">
    <property type="term" value="F:phosphoribosylformylglycinamidine synthase activity"/>
    <property type="evidence" value="ECO:0007669"/>
    <property type="project" value="UniProtKB-EC"/>
</dbReference>
<dbReference type="Pfam" id="PF13507">
    <property type="entry name" value="GATase_5"/>
    <property type="match status" value="1"/>
</dbReference>
<organism evidence="16 17">
    <name type="scientific">SAR86 cluster bacterium</name>
    <dbReference type="NCBI Taxonomy" id="2030880"/>
    <lineage>
        <taxon>Bacteria</taxon>
        <taxon>Pseudomonadati</taxon>
        <taxon>Pseudomonadota</taxon>
        <taxon>Gammaproteobacteria</taxon>
        <taxon>SAR86 cluster</taxon>
    </lineage>
</organism>
<evidence type="ECO:0000259" key="15">
    <source>
        <dbReference type="Pfam" id="PF22689"/>
    </source>
</evidence>
<keyword evidence="6" id="KW-0547">Nucleotide-binding</keyword>
<evidence type="ECO:0000256" key="12">
    <source>
        <dbReference type="ARBA" id="ARBA00032632"/>
    </source>
</evidence>
<dbReference type="AlphaFoldDB" id="A0A2A4MJR9"/>
<dbReference type="SMART" id="SM01211">
    <property type="entry name" value="GATase_5"/>
    <property type="match status" value="1"/>
</dbReference>
<dbReference type="InterPro" id="IPR036676">
    <property type="entry name" value="PurM-like_C_sf"/>
</dbReference>
<keyword evidence="8" id="KW-0067">ATP-binding</keyword>
<keyword evidence="4" id="KW-0436">Ligase</keyword>
<comment type="pathway">
    <text evidence="1">Purine metabolism; IMP biosynthesis via de novo pathway; 5-amino-1-(5-phospho-D-ribosyl)imidazole from N(2)-formyl-N(1)-(5-phospho-D-ribosyl)glycinamide: step 1/2.</text>
</comment>
<dbReference type="GO" id="GO:0005737">
    <property type="term" value="C:cytoplasm"/>
    <property type="evidence" value="ECO:0007669"/>
    <property type="project" value="TreeGrafter"/>
</dbReference>
<dbReference type="GO" id="GO:0005524">
    <property type="term" value="F:ATP binding"/>
    <property type="evidence" value="ECO:0007669"/>
    <property type="project" value="UniProtKB-KW"/>
</dbReference>
<dbReference type="Proteomes" id="UP000218172">
    <property type="component" value="Unassembled WGS sequence"/>
</dbReference>
<evidence type="ECO:0000256" key="6">
    <source>
        <dbReference type="ARBA" id="ARBA00022741"/>
    </source>
</evidence>
<dbReference type="Gene3D" id="3.40.50.880">
    <property type="match status" value="1"/>
</dbReference>
<evidence type="ECO:0000256" key="3">
    <source>
        <dbReference type="ARBA" id="ARBA00012747"/>
    </source>
</evidence>
<evidence type="ECO:0000256" key="9">
    <source>
        <dbReference type="ARBA" id="ARBA00022842"/>
    </source>
</evidence>
<dbReference type="SUPFAM" id="SSF55326">
    <property type="entry name" value="PurM N-terminal domain-like"/>
    <property type="match status" value="1"/>
</dbReference>
<dbReference type="CDD" id="cd01740">
    <property type="entry name" value="GATase1_FGAR_AT"/>
    <property type="match status" value="1"/>
</dbReference>
<evidence type="ECO:0000256" key="5">
    <source>
        <dbReference type="ARBA" id="ARBA00022723"/>
    </source>
</evidence>
<dbReference type="PANTHER" id="PTHR10099:SF1">
    <property type="entry name" value="PHOSPHORIBOSYLFORMYLGLYCINAMIDINE SYNTHASE"/>
    <property type="match status" value="1"/>
</dbReference>
<evidence type="ECO:0000256" key="2">
    <source>
        <dbReference type="ARBA" id="ARBA00008608"/>
    </source>
</evidence>
<keyword evidence="5" id="KW-0479">Metal-binding</keyword>
<feature type="non-terminal residue" evidence="16">
    <location>
        <position position="1"/>
    </location>
</feature>
<dbReference type="NCBIfam" id="NF003672">
    <property type="entry name" value="PRK05297.1"/>
    <property type="match status" value="1"/>
</dbReference>
<comment type="caution">
    <text evidence="16">The sequence shown here is derived from an EMBL/GenBank/DDBJ whole genome shotgun (WGS) entry which is preliminary data.</text>
</comment>
<evidence type="ECO:0000259" key="14">
    <source>
        <dbReference type="Pfam" id="PF02769"/>
    </source>
</evidence>
<dbReference type="InterPro" id="IPR010918">
    <property type="entry name" value="PurM-like_C_dom"/>
</dbReference>
<gene>
    <name evidence="16" type="ORF">COC19_05955</name>
</gene>
<reference evidence="17" key="1">
    <citation type="submission" date="2017-08" db="EMBL/GenBank/DDBJ databases">
        <title>A dynamic microbial community with high functional redundancy inhabits the cold, oxic subseafloor aquifer.</title>
        <authorList>
            <person name="Tully B.J."/>
            <person name="Wheat C.G."/>
            <person name="Glazer B.T."/>
            <person name="Huber J.A."/>
        </authorList>
    </citation>
    <scope>NUCLEOTIDE SEQUENCE [LARGE SCALE GENOMIC DNA]</scope>
</reference>
<dbReference type="Pfam" id="PF22689">
    <property type="entry name" value="FGAR-AT_PurM_N-like"/>
    <property type="match status" value="1"/>
</dbReference>
<dbReference type="FunFam" id="3.40.50.880:FF:000008">
    <property type="entry name" value="Phosphoribosylformylglycinamidine synthase"/>
    <property type="match status" value="1"/>
</dbReference>
<evidence type="ECO:0000256" key="4">
    <source>
        <dbReference type="ARBA" id="ARBA00022598"/>
    </source>
</evidence>
<keyword evidence="7" id="KW-0658">Purine biosynthesis</keyword>
<evidence type="ECO:0000256" key="8">
    <source>
        <dbReference type="ARBA" id="ARBA00022840"/>
    </source>
</evidence>
<evidence type="ECO:0000256" key="10">
    <source>
        <dbReference type="ARBA" id="ARBA00022962"/>
    </source>
</evidence>
<dbReference type="InterPro" id="IPR036921">
    <property type="entry name" value="PurM-like_N_sf"/>
</dbReference>
<evidence type="ECO:0000313" key="17">
    <source>
        <dbReference type="Proteomes" id="UP000218172"/>
    </source>
</evidence>
<evidence type="ECO:0000256" key="1">
    <source>
        <dbReference type="ARBA" id="ARBA00004920"/>
    </source>
</evidence>
<dbReference type="PROSITE" id="PS51273">
    <property type="entry name" value="GATASE_TYPE_1"/>
    <property type="match status" value="1"/>
</dbReference>
<dbReference type="SUPFAM" id="SSF52317">
    <property type="entry name" value="Class I glutamine amidotransferase-like"/>
    <property type="match status" value="1"/>
</dbReference>
<dbReference type="EMBL" id="NVQR01000091">
    <property type="protein sequence ID" value="PCH60469.1"/>
    <property type="molecule type" value="Genomic_DNA"/>
</dbReference>
<dbReference type="Gene3D" id="3.90.650.10">
    <property type="entry name" value="PurM-like C-terminal domain"/>
    <property type="match status" value="1"/>
</dbReference>
<dbReference type="InterPro" id="IPR029062">
    <property type="entry name" value="Class_I_gatase-like"/>
</dbReference>
<feature type="domain" description="FGAR-AT PurM N-terminal-like" evidence="15">
    <location>
        <begin position="1"/>
        <end position="48"/>
    </location>
</feature>
<keyword evidence="10" id="KW-0315">Glutamine amidotransferase</keyword>
<protein>
    <recommendedName>
        <fullName evidence="3">phosphoribosylformylglycinamidine synthase</fullName>
        <ecNumber evidence="3">6.3.5.3</ecNumber>
    </recommendedName>
    <alternativeName>
        <fullName evidence="12">Formylglycinamide ribonucleotide amidotransferase</fullName>
    </alternativeName>
    <alternativeName>
        <fullName evidence="11">Formylglycinamide ribotide amidotransferase</fullName>
    </alternativeName>
</protein>
<accession>A0A2A4MJR9</accession>
<proteinExistence type="inferred from homology"/>
<keyword evidence="9" id="KW-0460">Magnesium</keyword>
<evidence type="ECO:0000256" key="11">
    <source>
        <dbReference type="ARBA" id="ARBA00029823"/>
    </source>
</evidence>
<evidence type="ECO:0000256" key="7">
    <source>
        <dbReference type="ARBA" id="ARBA00022755"/>
    </source>
</evidence>
<dbReference type="CDD" id="cd02204">
    <property type="entry name" value="PurL_repeat2"/>
    <property type="match status" value="1"/>
</dbReference>
<dbReference type="InterPro" id="IPR055181">
    <property type="entry name" value="FGAR-AT_PurM_N-like"/>
</dbReference>